<dbReference type="OrthoDB" id="71733at2759"/>
<keyword evidence="1" id="KW-0812">Transmembrane</keyword>
<feature type="transmembrane region" description="Helical" evidence="1">
    <location>
        <begin position="370"/>
        <end position="390"/>
    </location>
</feature>
<gene>
    <name evidence="2" type="ORF">THRCLA_02045</name>
</gene>
<keyword evidence="1" id="KW-1133">Transmembrane helix</keyword>
<reference evidence="2 3" key="1">
    <citation type="journal article" date="2014" name="Genome Biol. Evol.">
        <title>The secreted proteins of Achlya hypogyna and Thraustotheca clavata identify the ancestral oomycete secretome and reveal gene acquisitions by horizontal gene transfer.</title>
        <authorList>
            <person name="Misner I."/>
            <person name="Blouin N."/>
            <person name="Leonard G."/>
            <person name="Richards T.A."/>
            <person name="Lane C.E."/>
        </authorList>
    </citation>
    <scope>NUCLEOTIDE SEQUENCE [LARGE SCALE GENOMIC DNA]</scope>
    <source>
        <strain evidence="2 3">ATCC 34112</strain>
    </source>
</reference>
<accession>A0A1W0A6L5</accession>
<dbReference type="AlphaFoldDB" id="A0A1W0A6L5"/>
<evidence type="ECO:0000313" key="3">
    <source>
        <dbReference type="Proteomes" id="UP000243217"/>
    </source>
</evidence>
<dbReference type="PANTHER" id="PTHR39200:SF1">
    <property type="entry name" value="AUTO-TRANSPORTER ADHESIN HEAD GIN DOMAIN-CONTAINING PROTEIN-RELATED"/>
    <property type="match status" value="1"/>
</dbReference>
<organism evidence="2 3">
    <name type="scientific">Thraustotheca clavata</name>
    <dbReference type="NCBI Taxonomy" id="74557"/>
    <lineage>
        <taxon>Eukaryota</taxon>
        <taxon>Sar</taxon>
        <taxon>Stramenopiles</taxon>
        <taxon>Oomycota</taxon>
        <taxon>Saprolegniomycetes</taxon>
        <taxon>Saprolegniales</taxon>
        <taxon>Achlyaceae</taxon>
        <taxon>Thraustotheca</taxon>
    </lineage>
</organism>
<dbReference type="PANTHER" id="PTHR39200">
    <property type="entry name" value="HYPOTHETICAL EXPORTED PROTEIN"/>
    <property type="match status" value="1"/>
</dbReference>
<keyword evidence="1" id="KW-0472">Membrane</keyword>
<name>A0A1W0A6L5_9STRA</name>
<dbReference type="EMBL" id="JNBS01000408">
    <property type="protein sequence ID" value="OQS05858.1"/>
    <property type="molecule type" value="Genomic_DNA"/>
</dbReference>
<dbReference type="Proteomes" id="UP000243217">
    <property type="component" value="Unassembled WGS sequence"/>
</dbReference>
<evidence type="ECO:0000313" key="2">
    <source>
        <dbReference type="EMBL" id="OQS05858.1"/>
    </source>
</evidence>
<comment type="caution">
    <text evidence="2">The sequence shown here is derived from an EMBL/GenBank/DDBJ whole genome shotgun (WGS) entry which is preliminary data.</text>
</comment>
<sequence length="402" mass="43561">MERAVYELLWDTRSPFDGLYLQVPGRVVVRYDAEALETASVAIVSDSYQLLELFSAQINNHVSSLVILPGQVVPPSEGNHSVLNITASSPDFITSGALYAEITLNKPVRHISTKAQTIVLPGALQTTDVNANLTLHAYVNGEIFYNDVNAISLNKLKLGAFDAGTVQLTVPSLTLETTLELDAGDNAHIIIVANDTKASLIDSSVEDNAAIYLESTNSLYAKILKSDAEDAGKITYYPQGSCLSSSVDADGRSQVNIGSIICENTTVYASDSSSVVVQSTNTLKATTDDQSTISYFNTTPQELPKTEAPEVKHAFRYTGPNLHFIKNNSYTVAIPIEIPPLEPVWVDVFPQGNNMLPGKSQFNVATESPVLFGCVVAIFAAFLVLLAILLKRLTRGKYQRLQ</sequence>
<proteinExistence type="predicted"/>
<keyword evidence="3" id="KW-1185">Reference proteome</keyword>
<protein>
    <submittedName>
        <fullName evidence="2">Uncharacterized protein</fullName>
    </submittedName>
</protein>
<dbReference type="Gene3D" id="2.160.20.120">
    <property type="match status" value="1"/>
</dbReference>
<evidence type="ECO:0000256" key="1">
    <source>
        <dbReference type="SAM" id="Phobius"/>
    </source>
</evidence>